<reference evidence="1" key="1">
    <citation type="submission" date="2019-11" db="EMBL/GenBank/DDBJ databases">
        <authorList>
            <person name="Liu Y."/>
            <person name="Hou J."/>
            <person name="Li T.-Q."/>
            <person name="Guan C.-H."/>
            <person name="Wu X."/>
            <person name="Wu H.-Z."/>
            <person name="Ling F."/>
            <person name="Zhang R."/>
            <person name="Shi X.-G."/>
            <person name="Ren J.-P."/>
            <person name="Chen E.-F."/>
            <person name="Sun J.-M."/>
        </authorList>
    </citation>
    <scope>NUCLEOTIDE SEQUENCE</scope>
    <source>
        <strain evidence="1">Adult_tree_wgs_1</strain>
        <tissue evidence="1">Leaves</tissue>
    </source>
</reference>
<comment type="caution">
    <text evidence="1">The sequence shown here is derived from an EMBL/GenBank/DDBJ whole genome shotgun (WGS) entry which is preliminary data.</text>
</comment>
<name>A0A834GPW3_RHOSS</name>
<dbReference type="PANTHER" id="PTHR46976:SF1">
    <property type="entry name" value="PROTEIN ARABIDILLO 1"/>
    <property type="match status" value="1"/>
</dbReference>
<sequence length="151" mass="16614">MARFMAALAMAYMFDGRPVTELCGLINVHTMYRMDEFALIGTSSESTSRTFMLPQFVLDFFNSIFVLNFTLVSETVIARFVAMLRNPSSTIKACAIFALVQFTALGSRHAPHHVALLRDAGAPRVLRVAAAAATAPLDAKVFARIVLRNLE</sequence>
<evidence type="ECO:0000313" key="2">
    <source>
        <dbReference type="Proteomes" id="UP000626092"/>
    </source>
</evidence>
<protein>
    <submittedName>
        <fullName evidence="1">Uncharacterized protein</fullName>
    </submittedName>
</protein>
<dbReference type="PANTHER" id="PTHR46976">
    <property type="entry name" value="PROTEIN ARABIDILLO 1"/>
    <property type="match status" value="1"/>
</dbReference>
<accession>A0A834GPW3</accession>
<keyword evidence="2" id="KW-1185">Reference proteome</keyword>
<gene>
    <name evidence="1" type="ORF">RHSIM_Rhsim07G0035100</name>
</gene>
<evidence type="ECO:0000313" key="1">
    <source>
        <dbReference type="EMBL" id="KAF7139567.1"/>
    </source>
</evidence>
<organism evidence="1 2">
    <name type="scientific">Rhododendron simsii</name>
    <name type="common">Sims's rhododendron</name>
    <dbReference type="NCBI Taxonomy" id="118357"/>
    <lineage>
        <taxon>Eukaryota</taxon>
        <taxon>Viridiplantae</taxon>
        <taxon>Streptophyta</taxon>
        <taxon>Embryophyta</taxon>
        <taxon>Tracheophyta</taxon>
        <taxon>Spermatophyta</taxon>
        <taxon>Magnoliopsida</taxon>
        <taxon>eudicotyledons</taxon>
        <taxon>Gunneridae</taxon>
        <taxon>Pentapetalae</taxon>
        <taxon>asterids</taxon>
        <taxon>Ericales</taxon>
        <taxon>Ericaceae</taxon>
        <taxon>Ericoideae</taxon>
        <taxon>Rhodoreae</taxon>
        <taxon>Rhododendron</taxon>
    </lineage>
</organism>
<dbReference type="OrthoDB" id="7537227at2759"/>
<dbReference type="Proteomes" id="UP000626092">
    <property type="component" value="Unassembled WGS sequence"/>
</dbReference>
<dbReference type="EMBL" id="WJXA01000007">
    <property type="protein sequence ID" value="KAF7139567.1"/>
    <property type="molecule type" value="Genomic_DNA"/>
</dbReference>
<dbReference type="AlphaFoldDB" id="A0A834GPW3"/>
<proteinExistence type="predicted"/>